<dbReference type="AlphaFoldDB" id="A0A0G4GYD3"/>
<feature type="region of interest" description="Disordered" evidence="1">
    <location>
        <begin position="275"/>
        <end position="329"/>
    </location>
</feature>
<feature type="compositionally biased region" description="Basic and acidic residues" evidence="1">
    <location>
        <begin position="320"/>
        <end position="329"/>
    </location>
</feature>
<dbReference type="EMBL" id="CDMY01000878">
    <property type="protein sequence ID" value="CEM36119.1"/>
    <property type="molecule type" value="Genomic_DNA"/>
</dbReference>
<accession>A0A0G4GYD3</accession>
<evidence type="ECO:0000256" key="1">
    <source>
        <dbReference type="SAM" id="MobiDB-lite"/>
    </source>
</evidence>
<evidence type="ECO:0000313" key="3">
    <source>
        <dbReference type="Proteomes" id="UP000041254"/>
    </source>
</evidence>
<keyword evidence="3" id="KW-1185">Reference proteome</keyword>
<organism evidence="2 3">
    <name type="scientific">Vitrella brassicaformis (strain CCMP3155)</name>
    <dbReference type="NCBI Taxonomy" id="1169540"/>
    <lineage>
        <taxon>Eukaryota</taxon>
        <taxon>Sar</taxon>
        <taxon>Alveolata</taxon>
        <taxon>Colpodellida</taxon>
        <taxon>Vitrellaceae</taxon>
        <taxon>Vitrella</taxon>
    </lineage>
</organism>
<proteinExistence type="predicted"/>
<dbReference type="VEuPathDB" id="CryptoDB:Vbra_19081"/>
<sequence length="329" mass="35572">MSAGLPVASTPLQSGLGGHWEMEGGLPYAFLLRGLRDQWDPAEIDRKHSQSIADPTNMDAPAEHRHVWLTVASAERIIGQPGYQVALLPAAIDEDSRHRPFRNLYRLQVFRKPAMDPREQATDFDIQCCMRVYHGGRLVCVVPYVPVKKGPSDKLCATCVVQCAGGSGICGKQNTFRNVVNSHMQKTHKLTKADLQERATATMPLPPMTVTNTPPPAFVFAGMVINHAQGGIYGSHAAAGTSSTDGEATPPSLDVLDVDGNPFVEQQAPDMWTQSSYMAPPLPGDQPNSGGSIVAWGSDTEDVGRGDVGGWRDRRQHAPVSDHEDTADT</sequence>
<feature type="compositionally biased region" description="Basic and acidic residues" evidence="1">
    <location>
        <begin position="302"/>
        <end position="313"/>
    </location>
</feature>
<dbReference type="PhylomeDB" id="A0A0G4GYD3"/>
<gene>
    <name evidence="2" type="ORF">Vbra_19081</name>
</gene>
<dbReference type="InParanoid" id="A0A0G4GYD3"/>
<dbReference type="Proteomes" id="UP000041254">
    <property type="component" value="Unassembled WGS sequence"/>
</dbReference>
<reference evidence="2 3" key="1">
    <citation type="submission" date="2014-11" db="EMBL/GenBank/DDBJ databases">
        <authorList>
            <person name="Zhu J."/>
            <person name="Qi W."/>
            <person name="Song R."/>
        </authorList>
    </citation>
    <scope>NUCLEOTIDE SEQUENCE [LARGE SCALE GENOMIC DNA]</scope>
</reference>
<name>A0A0G4GYD3_VITBC</name>
<evidence type="ECO:0000313" key="2">
    <source>
        <dbReference type="EMBL" id="CEM36119.1"/>
    </source>
</evidence>
<protein>
    <submittedName>
        <fullName evidence="2">Uncharacterized protein</fullName>
    </submittedName>
</protein>